<sequence>MKAKSLIPILAEIWGVDQDRADKIDRSLADGGMRAKGKGRAVPEMTRLEAIHFLIGCMVTRVPSRAADEALPWIEADGLLPVMPVAAPDVDEWDDESDLSERLKIYNATQPFFEKMAYPAKSSKLIKLTDYLLILCRLFESPRFNPDGIIFRISTSHPMATIEFQDNRGAVIDSLGFFDKTDQSDDMIDPRYAIDQSATVYGGALLAIAARTKDPLQMENQA</sequence>
<keyword evidence="2" id="KW-1185">Reference proteome</keyword>
<reference evidence="1 2" key="1">
    <citation type="submission" date="2014-03" db="EMBL/GenBank/DDBJ databases">
        <title>The draft genome sequence of Thioclava dalianensis DLFJ1-1.</title>
        <authorList>
            <person name="Lai Q."/>
            <person name="Shao Z."/>
        </authorList>
    </citation>
    <scope>NUCLEOTIDE SEQUENCE [LARGE SCALE GENOMIC DNA]</scope>
    <source>
        <strain evidence="1 2">DLFJ1-1</strain>
    </source>
</reference>
<gene>
    <name evidence="1" type="ORF">DL1_11235</name>
</gene>
<dbReference type="EMBL" id="JHEH01000030">
    <property type="protein sequence ID" value="KEP68538.1"/>
    <property type="molecule type" value="Genomic_DNA"/>
</dbReference>
<evidence type="ECO:0000313" key="1">
    <source>
        <dbReference type="EMBL" id="KEP68538.1"/>
    </source>
</evidence>
<dbReference type="STRING" id="1185766.SAMN05216224_11750"/>
<accession>A0A074THM4</accession>
<dbReference type="Proteomes" id="UP000027725">
    <property type="component" value="Unassembled WGS sequence"/>
</dbReference>
<comment type="caution">
    <text evidence="1">The sequence shown here is derived from an EMBL/GenBank/DDBJ whole genome shotgun (WGS) entry which is preliminary data.</text>
</comment>
<dbReference type="AlphaFoldDB" id="A0A074THM4"/>
<protein>
    <submittedName>
        <fullName evidence="1">Uncharacterized protein</fullName>
    </submittedName>
</protein>
<dbReference type="OrthoDB" id="7746087at2"/>
<name>A0A074THM4_9RHOB</name>
<evidence type="ECO:0000313" key="2">
    <source>
        <dbReference type="Proteomes" id="UP000027725"/>
    </source>
</evidence>
<organism evidence="1 2">
    <name type="scientific">Thioclava dalianensis</name>
    <dbReference type="NCBI Taxonomy" id="1185766"/>
    <lineage>
        <taxon>Bacteria</taxon>
        <taxon>Pseudomonadati</taxon>
        <taxon>Pseudomonadota</taxon>
        <taxon>Alphaproteobacteria</taxon>
        <taxon>Rhodobacterales</taxon>
        <taxon>Paracoccaceae</taxon>
        <taxon>Thioclava</taxon>
    </lineage>
</organism>
<dbReference type="RefSeq" id="WP_038068353.1">
    <property type="nucleotide sequence ID" value="NZ_FOVB01000017.1"/>
</dbReference>
<proteinExistence type="predicted"/>